<keyword evidence="3" id="KW-1185">Reference proteome</keyword>
<comment type="caution">
    <text evidence="2">The sequence shown here is derived from an EMBL/GenBank/DDBJ whole genome shotgun (WGS) entry which is preliminary data.</text>
</comment>
<dbReference type="Proteomes" id="UP001314170">
    <property type="component" value="Unassembled WGS sequence"/>
</dbReference>
<gene>
    <name evidence="2" type="ORF">DCAF_LOCUS19060</name>
</gene>
<reference evidence="2 3" key="1">
    <citation type="submission" date="2024-01" db="EMBL/GenBank/DDBJ databases">
        <authorList>
            <person name="Waweru B."/>
        </authorList>
    </citation>
    <scope>NUCLEOTIDE SEQUENCE [LARGE SCALE GENOMIC DNA]</scope>
</reference>
<sequence>MDEPGQGFQPEYSAQNDIEPELRGDNASSCSHSTQPLPSPRMSLPSLYAIAGKKGECIYRRKSKDRGYAPSVAPYNQPAGCGSYDELMMPIKAEATEVCTNKVIGLRPAIYQDRAQFLSE</sequence>
<evidence type="ECO:0000313" key="2">
    <source>
        <dbReference type="EMBL" id="CAK7346384.1"/>
    </source>
</evidence>
<dbReference type="AlphaFoldDB" id="A0AAV1S8Z8"/>
<evidence type="ECO:0000256" key="1">
    <source>
        <dbReference type="SAM" id="MobiDB-lite"/>
    </source>
</evidence>
<name>A0AAV1S8Z8_9ROSI</name>
<evidence type="ECO:0000313" key="3">
    <source>
        <dbReference type="Proteomes" id="UP001314170"/>
    </source>
</evidence>
<accession>A0AAV1S8Z8</accession>
<organism evidence="2 3">
    <name type="scientific">Dovyalis caffra</name>
    <dbReference type="NCBI Taxonomy" id="77055"/>
    <lineage>
        <taxon>Eukaryota</taxon>
        <taxon>Viridiplantae</taxon>
        <taxon>Streptophyta</taxon>
        <taxon>Embryophyta</taxon>
        <taxon>Tracheophyta</taxon>
        <taxon>Spermatophyta</taxon>
        <taxon>Magnoliopsida</taxon>
        <taxon>eudicotyledons</taxon>
        <taxon>Gunneridae</taxon>
        <taxon>Pentapetalae</taxon>
        <taxon>rosids</taxon>
        <taxon>fabids</taxon>
        <taxon>Malpighiales</taxon>
        <taxon>Salicaceae</taxon>
        <taxon>Flacourtieae</taxon>
        <taxon>Dovyalis</taxon>
    </lineage>
</organism>
<protein>
    <submittedName>
        <fullName evidence="2">Uncharacterized protein</fullName>
    </submittedName>
</protein>
<dbReference type="EMBL" id="CAWUPB010001173">
    <property type="protein sequence ID" value="CAK7346384.1"/>
    <property type="molecule type" value="Genomic_DNA"/>
</dbReference>
<proteinExistence type="predicted"/>
<feature type="compositionally biased region" description="Polar residues" evidence="1">
    <location>
        <begin position="26"/>
        <end position="35"/>
    </location>
</feature>
<feature type="region of interest" description="Disordered" evidence="1">
    <location>
        <begin position="1"/>
        <end position="43"/>
    </location>
</feature>